<evidence type="ECO:0000313" key="2">
    <source>
        <dbReference type="WBParaSite" id="nRc.2.0.1.t46008-RA"/>
    </source>
</evidence>
<proteinExistence type="predicted"/>
<dbReference type="Proteomes" id="UP000887565">
    <property type="component" value="Unplaced"/>
</dbReference>
<keyword evidence="1" id="KW-1185">Reference proteome</keyword>
<reference evidence="2" key="1">
    <citation type="submission" date="2022-11" db="UniProtKB">
        <authorList>
            <consortium name="WormBaseParasite"/>
        </authorList>
    </citation>
    <scope>IDENTIFICATION</scope>
</reference>
<dbReference type="AlphaFoldDB" id="A0A915L665"/>
<sequence>MIKTTPTPLLNFFTDPDFLELTSCALARQMYKFDPQHICNLPLDTFDSRCEYTVLAKKSSLRKCSGVGSEIYRKMTIPSSKMGRKMVNCTCQLVNRNTVCEQKKIFAAGCGMGTMDQKLCKRIYSGTIDENTPHLLTTLQCVVYAYAIVFRMAQETETTFDVVARLIVGESETESHDQSREENE</sequence>
<evidence type="ECO:0000313" key="1">
    <source>
        <dbReference type="Proteomes" id="UP000887565"/>
    </source>
</evidence>
<name>A0A915L665_ROMCU</name>
<dbReference type="WBParaSite" id="nRc.2.0.1.t46008-RA">
    <property type="protein sequence ID" value="nRc.2.0.1.t46008-RA"/>
    <property type="gene ID" value="nRc.2.0.1.g46008"/>
</dbReference>
<organism evidence="1 2">
    <name type="scientific">Romanomermis culicivorax</name>
    <name type="common">Nematode worm</name>
    <dbReference type="NCBI Taxonomy" id="13658"/>
    <lineage>
        <taxon>Eukaryota</taxon>
        <taxon>Metazoa</taxon>
        <taxon>Ecdysozoa</taxon>
        <taxon>Nematoda</taxon>
        <taxon>Enoplea</taxon>
        <taxon>Dorylaimia</taxon>
        <taxon>Mermithida</taxon>
        <taxon>Mermithoidea</taxon>
        <taxon>Mermithidae</taxon>
        <taxon>Romanomermis</taxon>
    </lineage>
</organism>
<accession>A0A915L665</accession>
<protein>
    <submittedName>
        <fullName evidence="2">Uncharacterized protein</fullName>
    </submittedName>
</protein>